<accession>T1J8J8</accession>
<dbReference type="GO" id="GO:0002116">
    <property type="term" value="C:semaphorin receptor complex"/>
    <property type="evidence" value="ECO:0007669"/>
    <property type="project" value="TreeGrafter"/>
</dbReference>
<dbReference type="PhylomeDB" id="T1J8J8"/>
<dbReference type="OMA" id="FSETHAY"/>
<sequence>MSAVAWGIFLFVSTFIAIPISGSGSPWTYMSATFRPGNESVMLHHMLVDQVTGRVYVGASNWIFQLNANLEKETQLETGPHMDSPLCTATSCSDDKVTKVPTNNVNKVLVIDYDSRTLIVCGSVFQGACHKLRLDNISHAAEFINVPVAANDDMSSTFAFIGPENYLVDQKKVLYVGSTFTNNGPYRDLVPAIASRHLRNLDLAELGFSSQPKMDIDSRWRDYFRVKYKYGFFSETHAYFVTVQRKSHLPAYEEDGYVTRLARVCANDPKYHTYIEVTLQCLVERGGGAGDATPVDYNILQDAVVVHAGETLSTSLGVMRGDPVLIAVFAPSVSHTTETHEASAMCIYSLQEIEQKFTENTHMCFNGSVRSRNMEYVAGSPGECPLAGSAGNIFNFCDADLKISGSAPISTIASLVYPNVSIVALTAAVTNPHTVVFLGTDDGYLKKG</sequence>
<evidence type="ECO:0000256" key="1">
    <source>
        <dbReference type="PROSITE-ProRule" id="PRU00352"/>
    </source>
</evidence>
<dbReference type="InterPro" id="IPR031148">
    <property type="entry name" value="Plexin"/>
</dbReference>
<feature type="signal peptide" evidence="2">
    <location>
        <begin position="1"/>
        <end position="24"/>
    </location>
</feature>
<dbReference type="Pfam" id="PF01403">
    <property type="entry name" value="Sema"/>
    <property type="match status" value="1"/>
</dbReference>
<dbReference type="GO" id="GO:0008045">
    <property type="term" value="P:motor neuron axon guidance"/>
    <property type="evidence" value="ECO:0007669"/>
    <property type="project" value="TreeGrafter"/>
</dbReference>
<dbReference type="Proteomes" id="UP000014500">
    <property type="component" value="Unassembled WGS sequence"/>
</dbReference>
<dbReference type="GO" id="GO:0050772">
    <property type="term" value="P:positive regulation of axonogenesis"/>
    <property type="evidence" value="ECO:0007669"/>
    <property type="project" value="TreeGrafter"/>
</dbReference>
<dbReference type="Gene3D" id="2.130.10.10">
    <property type="entry name" value="YVTN repeat-like/Quinoprotein amine dehydrogenase"/>
    <property type="match status" value="1"/>
</dbReference>
<dbReference type="GO" id="GO:0030334">
    <property type="term" value="P:regulation of cell migration"/>
    <property type="evidence" value="ECO:0007669"/>
    <property type="project" value="TreeGrafter"/>
</dbReference>
<dbReference type="GO" id="GO:0017154">
    <property type="term" value="F:semaphorin receptor activity"/>
    <property type="evidence" value="ECO:0007669"/>
    <property type="project" value="InterPro"/>
</dbReference>
<evidence type="ECO:0000313" key="4">
    <source>
        <dbReference type="EnsemblMetazoa" id="SMAR010030-PA"/>
    </source>
</evidence>
<reference evidence="5" key="1">
    <citation type="submission" date="2011-05" db="EMBL/GenBank/DDBJ databases">
        <authorList>
            <person name="Richards S.R."/>
            <person name="Qu J."/>
            <person name="Jiang H."/>
            <person name="Jhangiani S.N."/>
            <person name="Agravi P."/>
            <person name="Goodspeed R."/>
            <person name="Gross S."/>
            <person name="Mandapat C."/>
            <person name="Jackson L."/>
            <person name="Mathew T."/>
            <person name="Pu L."/>
            <person name="Thornton R."/>
            <person name="Saada N."/>
            <person name="Wilczek-Boney K.B."/>
            <person name="Lee S."/>
            <person name="Kovar C."/>
            <person name="Wu Y."/>
            <person name="Scherer S.E."/>
            <person name="Worley K.C."/>
            <person name="Muzny D.M."/>
            <person name="Gibbs R."/>
        </authorList>
    </citation>
    <scope>NUCLEOTIDE SEQUENCE</scope>
    <source>
        <strain evidence="5">Brora</strain>
    </source>
</reference>
<feature type="chain" id="PRO_5004579370" description="Sema domain-containing protein" evidence="2">
    <location>
        <begin position="25"/>
        <end position="448"/>
    </location>
</feature>
<dbReference type="HOGENOM" id="CLU_033438_1_0_1"/>
<dbReference type="GO" id="GO:0008360">
    <property type="term" value="P:regulation of cell shape"/>
    <property type="evidence" value="ECO:0007669"/>
    <property type="project" value="TreeGrafter"/>
</dbReference>
<dbReference type="InterPro" id="IPR036352">
    <property type="entry name" value="Semap_dom_sf"/>
</dbReference>
<dbReference type="SUPFAM" id="SSF101912">
    <property type="entry name" value="Sema domain"/>
    <property type="match status" value="1"/>
</dbReference>
<evidence type="ECO:0000256" key="2">
    <source>
        <dbReference type="SAM" id="SignalP"/>
    </source>
</evidence>
<dbReference type="EnsemblMetazoa" id="SMAR010030-RA">
    <property type="protein sequence ID" value="SMAR010030-PA"/>
    <property type="gene ID" value="SMAR010030"/>
</dbReference>
<keyword evidence="5" id="KW-1185">Reference proteome</keyword>
<evidence type="ECO:0000313" key="5">
    <source>
        <dbReference type="Proteomes" id="UP000014500"/>
    </source>
</evidence>
<proteinExistence type="predicted"/>
<dbReference type="SMART" id="SM00630">
    <property type="entry name" value="Sema"/>
    <property type="match status" value="1"/>
</dbReference>
<name>T1J8J8_STRMM</name>
<comment type="caution">
    <text evidence="1">Lacks conserved residue(s) required for the propagation of feature annotation.</text>
</comment>
<dbReference type="STRING" id="126957.T1J8J8"/>
<dbReference type="eggNOG" id="KOG3610">
    <property type="taxonomic scope" value="Eukaryota"/>
</dbReference>
<evidence type="ECO:0000259" key="3">
    <source>
        <dbReference type="PROSITE" id="PS51004"/>
    </source>
</evidence>
<dbReference type="CDD" id="cd11236">
    <property type="entry name" value="Sema_plexin_like"/>
    <property type="match status" value="1"/>
</dbReference>
<protein>
    <recommendedName>
        <fullName evidence="3">Sema domain-containing protein</fullName>
    </recommendedName>
</protein>
<feature type="domain" description="Sema" evidence="3">
    <location>
        <begin position="15"/>
        <end position="448"/>
    </location>
</feature>
<dbReference type="InterPro" id="IPR001627">
    <property type="entry name" value="Semap_dom"/>
</dbReference>
<dbReference type="AlphaFoldDB" id="T1J8J8"/>
<dbReference type="GO" id="GO:0097374">
    <property type="term" value="P:sensory neuron axon guidance"/>
    <property type="evidence" value="ECO:0007669"/>
    <property type="project" value="TreeGrafter"/>
</dbReference>
<organism evidence="4 5">
    <name type="scientific">Strigamia maritima</name>
    <name type="common">European centipede</name>
    <name type="synonym">Geophilus maritimus</name>
    <dbReference type="NCBI Taxonomy" id="126957"/>
    <lineage>
        <taxon>Eukaryota</taxon>
        <taxon>Metazoa</taxon>
        <taxon>Ecdysozoa</taxon>
        <taxon>Arthropoda</taxon>
        <taxon>Myriapoda</taxon>
        <taxon>Chilopoda</taxon>
        <taxon>Pleurostigmophora</taxon>
        <taxon>Geophilomorpha</taxon>
        <taxon>Linotaeniidae</taxon>
        <taxon>Strigamia</taxon>
    </lineage>
</organism>
<dbReference type="InterPro" id="IPR015943">
    <property type="entry name" value="WD40/YVTN_repeat-like_dom_sf"/>
</dbReference>
<dbReference type="EMBL" id="JH431955">
    <property type="status" value="NOT_ANNOTATED_CDS"/>
    <property type="molecule type" value="Genomic_DNA"/>
</dbReference>
<dbReference type="GO" id="GO:0007162">
    <property type="term" value="P:negative regulation of cell adhesion"/>
    <property type="evidence" value="ECO:0007669"/>
    <property type="project" value="TreeGrafter"/>
</dbReference>
<reference evidence="4" key="2">
    <citation type="submission" date="2015-02" db="UniProtKB">
        <authorList>
            <consortium name="EnsemblMetazoa"/>
        </authorList>
    </citation>
    <scope>IDENTIFICATION</scope>
</reference>
<dbReference type="GO" id="GO:0005886">
    <property type="term" value="C:plasma membrane"/>
    <property type="evidence" value="ECO:0007669"/>
    <property type="project" value="TreeGrafter"/>
</dbReference>
<dbReference type="PROSITE" id="PS51004">
    <property type="entry name" value="SEMA"/>
    <property type="match status" value="1"/>
</dbReference>
<keyword evidence="2" id="KW-0732">Signal</keyword>
<dbReference type="PANTHER" id="PTHR22625:SF44">
    <property type="entry name" value="PLEXIN-B"/>
    <property type="match status" value="1"/>
</dbReference>
<dbReference type="PANTHER" id="PTHR22625">
    <property type="entry name" value="PLEXIN"/>
    <property type="match status" value="1"/>
</dbReference>